<dbReference type="Pfam" id="PF00930">
    <property type="entry name" value="DPPIV_N"/>
    <property type="match status" value="1"/>
</dbReference>
<dbReference type="Proteomes" id="UP001177212">
    <property type="component" value="Unassembled WGS sequence"/>
</dbReference>
<dbReference type="SUPFAM" id="SSF53474">
    <property type="entry name" value="alpha/beta-Hydrolases"/>
    <property type="match status" value="1"/>
</dbReference>
<dbReference type="SUPFAM" id="SSF82171">
    <property type="entry name" value="DPP6 N-terminal domain-like"/>
    <property type="match status" value="1"/>
</dbReference>
<dbReference type="InterPro" id="IPR050278">
    <property type="entry name" value="Serine_Prot_S9B/DPPIV"/>
</dbReference>
<feature type="signal peptide" evidence="1">
    <location>
        <begin position="1"/>
        <end position="29"/>
    </location>
</feature>
<evidence type="ECO:0000259" key="2">
    <source>
        <dbReference type="Pfam" id="PF00326"/>
    </source>
</evidence>
<evidence type="ECO:0000313" key="5">
    <source>
        <dbReference type="Proteomes" id="UP001177212"/>
    </source>
</evidence>
<gene>
    <name evidence="4" type="ORF">Q8W34_07895</name>
</gene>
<reference evidence="4" key="1">
    <citation type="submission" date="2023-07" db="EMBL/GenBank/DDBJ databases">
        <title>Genome content predicts the carbon catabolic preferences of heterotrophic bacteria.</title>
        <authorList>
            <person name="Gralka M."/>
        </authorList>
    </citation>
    <scope>NUCLEOTIDE SEQUENCE</scope>
    <source>
        <strain evidence="4">4G09</strain>
    </source>
</reference>
<feature type="domain" description="Peptidase S9 prolyl oligopeptidase catalytic" evidence="2">
    <location>
        <begin position="638"/>
        <end position="832"/>
    </location>
</feature>
<proteinExistence type="predicted"/>
<dbReference type="InterPro" id="IPR001375">
    <property type="entry name" value="Peptidase_S9_cat"/>
</dbReference>
<evidence type="ECO:0000259" key="3">
    <source>
        <dbReference type="Pfam" id="PF00930"/>
    </source>
</evidence>
<keyword evidence="1" id="KW-0732">Signal</keyword>
<dbReference type="InterPro" id="IPR002469">
    <property type="entry name" value="Peptidase_S9B_N"/>
</dbReference>
<sequence length="833" mass="93076">MIFNFSSSKTLVALAIASSIMLAGCSATANTASTNNALEKNKVEAVVSTPADVGSEKITLKQAMADPDWIGNQPQNAFWAADSATIIYSQKQQGSTLRDLFSQSVTSQTAEQIALNKLHTLGARNAVYSNDKTLQAYVFKGNVFVKNIKTNTLRQITHSTANESNPQFLKDGTLAYRQGNMFFKVDLVTGLTQEIANLKLADKPKGISEPSSYIAKEQHKLIEYIALEHKNKKDQHARNAQINEQNTSVANTSYYLGKGNKVDNVELSPNGDALLVVVKKQSSWRSDTDIMPHYVTDDATIAPKKVRRRIADAKEETSQVIYINLNDKTQNTLAFDSLPGFDEDVLASVKQENYVRLGKTYESKKSPRAINLITNWGLGQSPIVWNNNGSQVAIMLEAWDNKDRWIATVDFENNKLVSQHRLHDDAWIAYAFNNFGWLNNANTLYYLSEESGYSQLYKKPLNGNAVALTKGEFEVSNPTVTSDDSAIYYKANVEHPGLYEIFRVDPQTAKSEKITDLNGMTDYTLSPDEEKLLLVHSKITMPSELYIADAKANATPTRLTNTVSSAFLAKKLTAPKIVAVPSSHTDAPIYAKVYYPADYVEGEGGKTRKAVIFNHGAGYLQNSHMGWSVYFREFMFHSLLADEGYVVMDMDYRASKGYGRDWRTAIYRQMGTPETQDLADGVKWMAENANVDTQAVGTYGGSYGGFMTFMALFTAPELFQSGAALRPVTDWAHYNTAYTGNILNHPDVDPIAYERSSPIYFAEGLNKPLLINAPMVDDNVFFQDSVRLVQRLIELEKENFETAIFPVEPHGFVQPSSWLDEYRRIYKLFKDTL</sequence>
<dbReference type="Gene3D" id="2.120.10.30">
    <property type="entry name" value="TolB, C-terminal domain"/>
    <property type="match status" value="1"/>
</dbReference>
<evidence type="ECO:0000313" key="4">
    <source>
        <dbReference type="EMBL" id="MDP2564553.1"/>
    </source>
</evidence>
<feature type="domain" description="Dipeptidylpeptidase IV N-terminal" evidence="3">
    <location>
        <begin position="383"/>
        <end position="542"/>
    </location>
</feature>
<name>A0ABT9FCP0_9GAMM</name>
<protein>
    <submittedName>
        <fullName evidence="4">Prolyl oligopeptidase family serine peptidase</fullName>
    </submittedName>
</protein>
<dbReference type="Pfam" id="PF00326">
    <property type="entry name" value="Peptidase_S9"/>
    <property type="match status" value="1"/>
</dbReference>
<evidence type="ECO:0000256" key="1">
    <source>
        <dbReference type="SAM" id="SignalP"/>
    </source>
</evidence>
<organism evidence="4 5">
    <name type="scientific">Pseudoalteromonas marina</name>
    <dbReference type="NCBI Taxonomy" id="267375"/>
    <lineage>
        <taxon>Bacteria</taxon>
        <taxon>Pseudomonadati</taxon>
        <taxon>Pseudomonadota</taxon>
        <taxon>Gammaproteobacteria</taxon>
        <taxon>Alteromonadales</taxon>
        <taxon>Pseudoalteromonadaceae</taxon>
        <taxon>Pseudoalteromonas</taxon>
    </lineage>
</organism>
<dbReference type="PANTHER" id="PTHR11731">
    <property type="entry name" value="PROTEASE FAMILY S9B,C DIPEPTIDYL-PEPTIDASE IV-RELATED"/>
    <property type="match status" value="1"/>
</dbReference>
<keyword evidence="5" id="KW-1185">Reference proteome</keyword>
<accession>A0ABT9FCP0</accession>
<comment type="caution">
    <text evidence="4">The sequence shown here is derived from an EMBL/GenBank/DDBJ whole genome shotgun (WGS) entry which is preliminary data.</text>
</comment>
<dbReference type="Gene3D" id="2.140.10.30">
    <property type="entry name" value="Dipeptidylpeptidase IV, N-terminal domain"/>
    <property type="match status" value="1"/>
</dbReference>
<dbReference type="EMBL" id="JAUYVT010000005">
    <property type="protein sequence ID" value="MDP2564553.1"/>
    <property type="molecule type" value="Genomic_DNA"/>
</dbReference>
<dbReference type="PANTHER" id="PTHR11731:SF193">
    <property type="entry name" value="DIPEPTIDYL PEPTIDASE 9"/>
    <property type="match status" value="1"/>
</dbReference>
<dbReference type="InterPro" id="IPR029058">
    <property type="entry name" value="AB_hydrolase_fold"/>
</dbReference>
<feature type="chain" id="PRO_5047178367" evidence="1">
    <location>
        <begin position="30"/>
        <end position="833"/>
    </location>
</feature>
<dbReference type="Gene3D" id="3.40.50.1820">
    <property type="entry name" value="alpha/beta hydrolase"/>
    <property type="match status" value="1"/>
</dbReference>
<dbReference type="InterPro" id="IPR011042">
    <property type="entry name" value="6-blade_b-propeller_TolB-like"/>
</dbReference>
<dbReference type="RefSeq" id="WP_305471814.1">
    <property type="nucleotide sequence ID" value="NZ_JAUYVT010000005.1"/>
</dbReference>